<keyword evidence="1" id="KW-0175">Coiled coil</keyword>
<evidence type="ECO:0000256" key="1">
    <source>
        <dbReference type="SAM" id="Coils"/>
    </source>
</evidence>
<sequence>MVLKTVEAVLKSEALILAVSKMIAEKIDHKIEQLANAYQQKISQLEEKLEQAYKTIDSLEQYSRRNSLRIYGLRLVSNENTDGTVIRFCKEKLKLEIKKEMIDCSHRLGKNENRSKPLLV</sequence>
<protein>
    <submittedName>
        <fullName evidence="2">Uncharacterized protein</fullName>
    </submittedName>
</protein>
<dbReference type="Proteomes" id="UP001458880">
    <property type="component" value="Unassembled WGS sequence"/>
</dbReference>
<name>A0AAW1JF95_POPJA</name>
<organism evidence="2 3">
    <name type="scientific">Popillia japonica</name>
    <name type="common">Japanese beetle</name>
    <dbReference type="NCBI Taxonomy" id="7064"/>
    <lineage>
        <taxon>Eukaryota</taxon>
        <taxon>Metazoa</taxon>
        <taxon>Ecdysozoa</taxon>
        <taxon>Arthropoda</taxon>
        <taxon>Hexapoda</taxon>
        <taxon>Insecta</taxon>
        <taxon>Pterygota</taxon>
        <taxon>Neoptera</taxon>
        <taxon>Endopterygota</taxon>
        <taxon>Coleoptera</taxon>
        <taxon>Polyphaga</taxon>
        <taxon>Scarabaeiformia</taxon>
        <taxon>Scarabaeidae</taxon>
        <taxon>Rutelinae</taxon>
        <taxon>Popillia</taxon>
    </lineage>
</organism>
<comment type="caution">
    <text evidence="2">The sequence shown here is derived from an EMBL/GenBank/DDBJ whole genome shotgun (WGS) entry which is preliminary data.</text>
</comment>
<accession>A0AAW1JF95</accession>
<dbReference type="EMBL" id="JASPKY010000406">
    <property type="protein sequence ID" value="KAK9701830.1"/>
    <property type="molecule type" value="Genomic_DNA"/>
</dbReference>
<evidence type="ECO:0000313" key="3">
    <source>
        <dbReference type="Proteomes" id="UP001458880"/>
    </source>
</evidence>
<gene>
    <name evidence="2" type="ORF">QE152_g30332</name>
</gene>
<proteinExistence type="predicted"/>
<feature type="coiled-coil region" evidence="1">
    <location>
        <begin position="28"/>
        <end position="62"/>
    </location>
</feature>
<keyword evidence="3" id="KW-1185">Reference proteome</keyword>
<reference evidence="2 3" key="1">
    <citation type="journal article" date="2024" name="BMC Genomics">
        <title>De novo assembly and annotation of Popillia japonica's genome with initial clues to its potential as an invasive pest.</title>
        <authorList>
            <person name="Cucini C."/>
            <person name="Boschi S."/>
            <person name="Funari R."/>
            <person name="Cardaioli E."/>
            <person name="Iannotti N."/>
            <person name="Marturano G."/>
            <person name="Paoli F."/>
            <person name="Bruttini M."/>
            <person name="Carapelli A."/>
            <person name="Frati F."/>
            <person name="Nardi F."/>
        </authorList>
    </citation>
    <scope>NUCLEOTIDE SEQUENCE [LARGE SCALE GENOMIC DNA]</scope>
    <source>
        <strain evidence="2">DMR45628</strain>
    </source>
</reference>
<dbReference type="AlphaFoldDB" id="A0AAW1JF95"/>
<evidence type="ECO:0000313" key="2">
    <source>
        <dbReference type="EMBL" id="KAK9701830.1"/>
    </source>
</evidence>